<dbReference type="EMBL" id="PHNJ01000004">
    <property type="protein sequence ID" value="TYL38816.1"/>
    <property type="molecule type" value="Genomic_DNA"/>
</dbReference>
<accession>A0A8J8Q1S1</accession>
<evidence type="ECO:0000313" key="2">
    <source>
        <dbReference type="Proteomes" id="UP000766904"/>
    </source>
</evidence>
<organism evidence="1 2">
    <name type="scientific">Natronococcus pandeyae</name>
    <dbReference type="NCBI Taxonomy" id="2055836"/>
    <lineage>
        <taxon>Archaea</taxon>
        <taxon>Methanobacteriati</taxon>
        <taxon>Methanobacteriota</taxon>
        <taxon>Stenosarchaea group</taxon>
        <taxon>Halobacteria</taxon>
        <taxon>Halobacteriales</taxon>
        <taxon>Natrialbaceae</taxon>
        <taxon>Natronococcus</taxon>
    </lineage>
</organism>
<sequence>MTEFGFQLIPKATEDYLNDKRRVIYETYRRDFAEWLSIFGKNPDRVDGYAEDTVKRTMY</sequence>
<dbReference type="AlphaFoldDB" id="A0A8J8Q1S1"/>
<protein>
    <submittedName>
        <fullName evidence="1">Uncharacterized protein</fullName>
    </submittedName>
</protein>
<dbReference type="OrthoDB" id="330648at2157"/>
<proteinExistence type="predicted"/>
<reference evidence="1" key="1">
    <citation type="submission" date="2017-11" db="EMBL/GenBank/DDBJ databases">
        <authorList>
            <person name="Kajale S.C."/>
            <person name="Sharma A."/>
        </authorList>
    </citation>
    <scope>NUCLEOTIDE SEQUENCE</scope>
    <source>
        <strain evidence="1">LS1_42</strain>
    </source>
</reference>
<comment type="caution">
    <text evidence="1">The sequence shown here is derived from an EMBL/GenBank/DDBJ whole genome shotgun (WGS) entry which is preliminary data.</text>
</comment>
<name>A0A8J8Q1S1_9EURY</name>
<dbReference type="RefSeq" id="WP_148857818.1">
    <property type="nucleotide sequence ID" value="NZ_PHNJ01000004.1"/>
</dbReference>
<keyword evidence="2" id="KW-1185">Reference proteome</keyword>
<gene>
    <name evidence="1" type="ORF">CV102_09915</name>
</gene>
<evidence type="ECO:0000313" key="1">
    <source>
        <dbReference type="EMBL" id="TYL38816.1"/>
    </source>
</evidence>
<dbReference type="Proteomes" id="UP000766904">
    <property type="component" value="Unassembled WGS sequence"/>
</dbReference>